<dbReference type="GO" id="GO:0016740">
    <property type="term" value="F:transferase activity"/>
    <property type="evidence" value="ECO:0007669"/>
    <property type="project" value="UniProtKB-KW"/>
</dbReference>
<dbReference type="InterPro" id="IPR000438">
    <property type="entry name" value="Acetyl_CoA_COase_Trfase_b_su"/>
</dbReference>
<dbReference type="GO" id="GO:0003989">
    <property type="term" value="F:acetyl-CoA carboxylase activity"/>
    <property type="evidence" value="ECO:0007669"/>
    <property type="project" value="UniProtKB-EC"/>
</dbReference>
<dbReference type="PRINTS" id="PR01070">
    <property type="entry name" value="ACCCTRFRASEB"/>
</dbReference>
<proteinExistence type="inferred from homology"/>
<name>A0A645B3D2_9ZZZZ</name>
<dbReference type="AlphaFoldDB" id="A0A645B3D2"/>
<dbReference type="NCBIfam" id="TIGR00515">
    <property type="entry name" value="accD"/>
    <property type="match status" value="1"/>
</dbReference>
<reference evidence="3" key="1">
    <citation type="submission" date="2019-08" db="EMBL/GenBank/DDBJ databases">
        <authorList>
            <person name="Kucharzyk K."/>
            <person name="Murdoch R.W."/>
            <person name="Higgins S."/>
            <person name="Loffler F."/>
        </authorList>
    </citation>
    <scope>NUCLEOTIDE SEQUENCE</scope>
</reference>
<dbReference type="PANTHER" id="PTHR42995:SF5">
    <property type="entry name" value="ACETYL-COENZYME A CARBOXYLASE CARBOXYL TRANSFERASE SUBUNIT BETA, CHLOROPLASTIC"/>
    <property type="match status" value="1"/>
</dbReference>
<protein>
    <submittedName>
        <fullName evidence="3">Acetyl-coenzyme A carboxylase carboxyl transferase subunit beta</fullName>
        <ecNumber evidence="3">6.4.1.2</ecNumber>
    </submittedName>
</protein>
<dbReference type="Gene3D" id="3.90.226.10">
    <property type="entry name" value="2-enoyl-CoA Hydratase, Chain A, domain 1"/>
    <property type="match status" value="1"/>
</dbReference>
<dbReference type="Pfam" id="PF01039">
    <property type="entry name" value="Carboxyl_trans"/>
    <property type="match status" value="1"/>
</dbReference>
<dbReference type="InterPro" id="IPR034733">
    <property type="entry name" value="AcCoA_carboxyl_beta"/>
</dbReference>
<dbReference type="SUPFAM" id="SSF52096">
    <property type="entry name" value="ClpP/crotonase"/>
    <property type="match status" value="1"/>
</dbReference>
<sequence length="291" mass="32122">MPVRFIRLFNKPKNELEKGGRQTAGISPDENEPSKTCPNCHRSVPLSQLWGNYLCCTNCGHHFKMNARQRINFFTDTDSFEELYSGIKSEDFLNFPGYSKKIETTRNISRETEAVICGTAKVCGEKCCLFVMEPYFMMGSMGTAVGEKITRLFEYALEMKLPVIGFAVSGGARMQEGILSLMQMAKTSGAVKRHSDVGLLFISILTNPTTGGVTASFATEGDIVFAEPGATIGFAGARVIEQTTRKKLPQGFQTAEFLMEHGFLDAIVSRNKQRRIVSTVLKMHNGGAVNE</sequence>
<gene>
    <name evidence="3" type="primary">accD_11</name>
    <name evidence="3" type="ORF">SDC9_106808</name>
</gene>
<dbReference type="GO" id="GO:2001295">
    <property type="term" value="P:malonyl-CoA biosynthetic process"/>
    <property type="evidence" value="ECO:0007669"/>
    <property type="project" value="TreeGrafter"/>
</dbReference>
<organism evidence="3">
    <name type="scientific">bioreactor metagenome</name>
    <dbReference type="NCBI Taxonomy" id="1076179"/>
    <lineage>
        <taxon>unclassified sequences</taxon>
        <taxon>metagenomes</taxon>
        <taxon>ecological metagenomes</taxon>
    </lineage>
</organism>
<evidence type="ECO:0000256" key="1">
    <source>
        <dbReference type="ARBA" id="ARBA00022679"/>
    </source>
</evidence>
<dbReference type="InterPro" id="IPR011762">
    <property type="entry name" value="COA_CT_N"/>
</dbReference>
<dbReference type="PANTHER" id="PTHR42995">
    <property type="entry name" value="ACETYL-COENZYME A CARBOXYLASE CARBOXYL TRANSFERASE SUBUNIT BETA, CHLOROPLASTIC"/>
    <property type="match status" value="1"/>
</dbReference>
<evidence type="ECO:0000313" key="3">
    <source>
        <dbReference type="EMBL" id="MPM59962.1"/>
    </source>
</evidence>
<dbReference type="GO" id="GO:0009317">
    <property type="term" value="C:acetyl-CoA carboxylase complex"/>
    <property type="evidence" value="ECO:0007669"/>
    <property type="project" value="InterPro"/>
</dbReference>
<keyword evidence="3" id="KW-0436">Ligase</keyword>
<dbReference type="EC" id="6.4.1.2" evidence="3"/>
<dbReference type="PROSITE" id="PS50980">
    <property type="entry name" value="COA_CT_NTER"/>
    <property type="match status" value="1"/>
</dbReference>
<dbReference type="GO" id="GO:0006633">
    <property type="term" value="P:fatty acid biosynthetic process"/>
    <property type="evidence" value="ECO:0007669"/>
    <property type="project" value="InterPro"/>
</dbReference>
<evidence type="ECO:0000259" key="2">
    <source>
        <dbReference type="PROSITE" id="PS50980"/>
    </source>
</evidence>
<comment type="caution">
    <text evidence="3">The sequence shown here is derived from an EMBL/GenBank/DDBJ whole genome shotgun (WGS) entry which is preliminary data.</text>
</comment>
<accession>A0A645B3D2</accession>
<dbReference type="HAMAP" id="MF_01395">
    <property type="entry name" value="AcetylCoA_CT_beta"/>
    <property type="match status" value="1"/>
</dbReference>
<dbReference type="EMBL" id="VSSQ01017548">
    <property type="protein sequence ID" value="MPM59962.1"/>
    <property type="molecule type" value="Genomic_DNA"/>
</dbReference>
<feature type="domain" description="CoA carboxyltransferase N-terminal" evidence="2">
    <location>
        <begin position="33"/>
        <end position="291"/>
    </location>
</feature>
<keyword evidence="1 3" id="KW-0808">Transferase</keyword>
<dbReference type="InterPro" id="IPR029045">
    <property type="entry name" value="ClpP/crotonase-like_dom_sf"/>
</dbReference>